<dbReference type="InterPro" id="IPR051011">
    <property type="entry name" value="Metal_resp_trans_reg"/>
</dbReference>
<protein>
    <submittedName>
        <fullName evidence="5">ArsR family transcriptional regulator</fullName>
    </submittedName>
</protein>
<dbReference type="InterPro" id="IPR036388">
    <property type="entry name" value="WH-like_DNA-bd_sf"/>
</dbReference>
<dbReference type="AlphaFoldDB" id="A0A327ZE76"/>
<dbReference type="CDD" id="cd00090">
    <property type="entry name" value="HTH_ARSR"/>
    <property type="match status" value="1"/>
</dbReference>
<dbReference type="SUPFAM" id="SSF46785">
    <property type="entry name" value="Winged helix' DNA-binding domain"/>
    <property type="match status" value="1"/>
</dbReference>
<dbReference type="EMBL" id="QLMJ01000004">
    <property type="protein sequence ID" value="RAK39555.1"/>
    <property type="molecule type" value="Genomic_DNA"/>
</dbReference>
<evidence type="ECO:0000259" key="4">
    <source>
        <dbReference type="SMART" id="SM00418"/>
    </source>
</evidence>
<keyword evidence="1" id="KW-0805">Transcription regulation</keyword>
<dbReference type="SMART" id="SM00418">
    <property type="entry name" value="HTH_ARSR"/>
    <property type="match status" value="1"/>
</dbReference>
<evidence type="ECO:0000256" key="1">
    <source>
        <dbReference type="ARBA" id="ARBA00023015"/>
    </source>
</evidence>
<gene>
    <name evidence="5" type="ORF">B0I29_10492</name>
</gene>
<dbReference type="InterPro" id="IPR001845">
    <property type="entry name" value="HTH_ArsR_DNA-bd_dom"/>
</dbReference>
<evidence type="ECO:0000313" key="6">
    <source>
        <dbReference type="Proteomes" id="UP000249341"/>
    </source>
</evidence>
<evidence type="ECO:0000256" key="3">
    <source>
        <dbReference type="ARBA" id="ARBA00023163"/>
    </source>
</evidence>
<dbReference type="PANTHER" id="PTHR43132">
    <property type="entry name" value="ARSENICAL RESISTANCE OPERON REPRESSOR ARSR-RELATED"/>
    <property type="match status" value="1"/>
</dbReference>
<proteinExistence type="predicted"/>
<organism evidence="5 6">
    <name type="scientific">Actinoplanes lutulentus</name>
    <dbReference type="NCBI Taxonomy" id="1287878"/>
    <lineage>
        <taxon>Bacteria</taxon>
        <taxon>Bacillati</taxon>
        <taxon>Actinomycetota</taxon>
        <taxon>Actinomycetes</taxon>
        <taxon>Micromonosporales</taxon>
        <taxon>Micromonosporaceae</taxon>
        <taxon>Actinoplanes</taxon>
    </lineage>
</organism>
<name>A0A327ZE76_9ACTN</name>
<dbReference type="GO" id="GO:0003700">
    <property type="term" value="F:DNA-binding transcription factor activity"/>
    <property type="evidence" value="ECO:0007669"/>
    <property type="project" value="InterPro"/>
</dbReference>
<dbReference type="InterPro" id="IPR011991">
    <property type="entry name" value="ArsR-like_HTH"/>
</dbReference>
<dbReference type="GO" id="GO:0003677">
    <property type="term" value="F:DNA binding"/>
    <property type="evidence" value="ECO:0007669"/>
    <property type="project" value="UniProtKB-KW"/>
</dbReference>
<evidence type="ECO:0000256" key="2">
    <source>
        <dbReference type="ARBA" id="ARBA00023125"/>
    </source>
</evidence>
<feature type="domain" description="HTH arsR-type" evidence="4">
    <location>
        <begin position="269"/>
        <end position="343"/>
    </location>
</feature>
<comment type="caution">
    <text evidence="5">The sequence shown here is derived from an EMBL/GenBank/DDBJ whole genome shotgun (WGS) entry which is preliminary data.</text>
</comment>
<dbReference type="Proteomes" id="UP000249341">
    <property type="component" value="Unassembled WGS sequence"/>
</dbReference>
<keyword evidence="3" id="KW-0804">Transcription</keyword>
<dbReference type="Gene3D" id="1.10.10.10">
    <property type="entry name" value="Winged helix-like DNA-binding domain superfamily/Winged helix DNA-binding domain"/>
    <property type="match status" value="1"/>
</dbReference>
<keyword evidence="6" id="KW-1185">Reference proteome</keyword>
<keyword evidence="2" id="KW-0238">DNA-binding</keyword>
<evidence type="ECO:0000313" key="5">
    <source>
        <dbReference type="EMBL" id="RAK39555.1"/>
    </source>
</evidence>
<dbReference type="InterPro" id="IPR036390">
    <property type="entry name" value="WH_DNA-bd_sf"/>
</dbReference>
<sequence>MFRVPAKGGAVVGWWNVDADTLAGSRFVRSPLAEVTAGLMVLHKGGVGDPEFRRSHLSSYRARLDADPIDAALVGAVLRPRWVADFASPAPPLVETSFAEEVSVVRSASPAQVRLDLTMAFTAGRSSSLPAGAARLAALWERDDLAERMADLLTWIWERAVEPDWARRSRILEADILSRTRQLSLGGWAAALDRMRDGMRWLGEGRLQINALDYPPQDISGNRLLFVPVTMSGGWVAGGWSSGVQQRSAVIYRCSGQLASWSGASLPGALGRLLGPGRARVLVELDPPKSTTQLVAITGQGLGSVGRHLKVLLDAGLVLRRRAGRSVLYARTPAGDAVVKAAG</sequence>
<reference evidence="5 6" key="1">
    <citation type="submission" date="2018-06" db="EMBL/GenBank/DDBJ databases">
        <title>Genomic Encyclopedia of Type Strains, Phase III (KMG-III): the genomes of soil and plant-associated and newly described type strains.</title>
        <authorList>
            <person name="Whitman W."/>
        </authorList>
    </citation>
    <scope>NUCLEOTIDE SEQUENCE [LARGE SCALE GENOMIC DNA]</scope>
    <source>
        <strain evidence="5 6">CGMCC 4.7090</strain>
    </source>
</reference>
<accession>A0A327ZE76</accession>
<dbReference type="PANTHER" id="PTHR43132:SF6">
    <property type="entry name" value="HTH-TYPE TRANSCRIPTIONAL REPRESSOR CZRA"/>
    <property type="match status" value="1"/>
</dbReference>